<feature type="domain" description="Pyrrolo-quinoline quinone repeat" evidence="2">
    <location>
        <begin position="67"/>
        <end position="325"/>
    </location>
</feature>
<dbReference type="Gene3D" id="2.130.10.10">
    <property type="entry name" value="YVTN repeat-like/Quinoprotein amine dehydrogenase"/>
    <property type="match status" value="1"/>
</dbReference>
<dbReference type="InterPro" id="IPR002372">
    <property type="entry name" value="PQQ_rpt_dom"/>
</dbReference>
<evidence type="ECO:0000259" key="2">
    <source>
        <dbReference type="Pfam" id="PF13360"/>
    </source>
</evidence>
<protein>
    <submittedName>
        <fullName evidence="3">Pyrrolo-quinoline quinone</fullName>
    </submittedName>
</protein>
<comment type="caution">
    <text evidence="3">The sequence shown here is derived from an EMBL/GenBank/DDBJ whole genome shotgun (WGS) entry which is preliminary data.</text>
</comment>
<dbReference type="SMART" id="SM00564">
    <property type="entry name" value="PQQ"/>
    <property type="match status" value="3"/>
</dbReference>
<sequence length="404" mass="43716">MSAEDWRQWRGDGRANRSSETGLFDTWGEDGPPLVWTAEGLGSGYASVSVADGVIYTTGDFEDNQAAVAISEESGEVLWTQPITDQQPKHGYEGSRTTPTVDGDRLYMVSSDGKIVCLNRDDGGTVWARDFKDWGGKMMSGWGFSESPLVDGDRVVCTPGGPDAMVVALNKETGEQTWAAKFPAADDEALKKGAGYSSPIISNGGGVKQYIQLVGQGLFGIRASDGTVLWKYERVANRTANIPTAIVDGDFVFASSGYNTGSALLKLSPDSKGGVHAEEIYWLGARELQNKHGGITLVDGYLYCGHGNGNGLPICVEAKTGEVAWGPERAKGRGETSLVYADGHLVMRREDGTVMLVVATPEDLEILHTFKPDYQKGKSWAHPVIANGNLYLREQDKLMCYRLR</sequence>
<feature type="compositionally biased region" description="Basic and acidic residues" evidence="1">
    <location>
        <begin position="1"/>
        <end position="17"/>
    </location>
</feature>
<dbReference type="EMBL" id="ANOH01000065">
    <property type="protein sequence ID" value="EMI57781.1"/>
    <property type="molecule type" value="Genomic_DNA"/>
</dbReference>
<accession>M5UIW9</accession>
<organism evidence="3 4">
    <name type="scientific">Rhodopirellula sallentina SM41</name>
    <dbReference type="NCBI Taxonomy" id="1263870"/>
    <lineage>
        <taxon>Bacteria</taxon>
        <taxon>Pseudomonadati</taxon>
        <taxon>Planctomycetota</taxon>
        <taxon>Planctomycetia</taxon>
        <taxon>Pirellulales</taxon>
        <taxon>Pirellulaceae</taxon>
        <taxon>Rhodopirellula</taxon>
    </lineage>
</organism>
<keyword evidence="4" id="KW-1185">Reference proteome</keyword>
<dbReference type="Gene3D" id="2.40.10.480">
    <property type="match status" value="1"/>
</dbReference>
<evidence type="ECO:0000313" key="4">
    <source>
        <dbReference type="Proteomes" id="UP000011885"/>
    </source>
</evidence>
<name>M5UIW9_9BACT</name>
<proteinExistence type="predicted"/>
<evidence type="ECO:0000313" key="3">
    <source>
        <dbReference type="EMBL" id="EMI57781.1"/>
    </source>
</evidence>
<dbReference type="InterPro" id="IPR018391">
    <property type="entry name" value="PQQ_b-propeller_rpt"/>
</dbReference>
<dbReference type="Proteomes" id="UP000011885">
    <property type="component" value="Unassembled WGS sequence"/>
</dbReference>
<evidence type="ECO:0000256" key="1">
    <source>
        <dbReference type="SAM" id="MobiDB-lite"/>
    </source>
</evidence>
<feature type="region of interest" description="Disordered" evidence="1">
    <location>
        <begin position="1"/>
        <end position="29"/>
    </location>
</feature>
<dbReference type="AlphaFoldDB" id="M5UIW9"/>
<dbReference type="SUPFAM" id="SSF50998">
    <property type="entry name" value="Quinoprotein alcohol dehydrogenase-like"/>
    <property type="match status" value="1"/>
</dbReference>
<dbReference type="InterPro" id="IPR015943">
    <property type="entry name" value="WD40/YVTN_repeat-like_dom_sf"/>
</dbReference>
<dbReference type="PANTHER" id="PTHR34512:SF30">
    <property type="entry name" value="OUTER MEMBRANE PROTEIN ASSEMBLY FACTOR BAMB"/>
    <property type="match status" value="1"/>
</dbReference>
<dbReference type="PANTHER" id="PTHR34512">
    <property type="entry name" value="CELL SURFACE PROTEIN"/>
    <property type="match status" value="1"/>
</dbReference>
<dbReference type="InterPro" id="IPR011047">
    <property type="entry name" value="Quinoprotein_ADH-like_sf"/>
</dbReference>
<reference evidence="3 4" key="1">
    <citation type="journal article" date="2013" name="Mar. Genomics">
        <title>Expression of sulfatases in Rhodopirellula baltica and the diversity of sulfatases in the genus Rhodopirellula.</title>
        <authorList>
            <person name="Wegner C.E."/>
            <person name="Richter-Heitmann T."/>
            <person name="Klindworth A."/>
            <person name="Klockow C."/>
            <person name="Richter M."/>
            <person name="Achstetter T."/>
            <person name="Glockner F.O."/>
            <person name="Harder J."/>
        </authorList>
    </citation>
    <scope>NUCLEOTIDE SEQUENCE [LARGE SCALE GENOMIC DNA]</scope>
    <source>
        <strain evidence="3 4">SM41</strain>
    </source>
</reference>
<dbReference type="PATRIC" id="fig|1263870.3.peg.806"/>
<dbReference type="Pfam" id="PF13360">
    <property type="entry name" value="PQQ_2"/>
    <property type="match status" value="1"/>
</dbReference>
<gene>
    <name evidence="3" type="ORF">RSSM_00740</name>
</gene>